<keyword evidence="3 5" id="KW-0812">Transmembrane</keyword>
<dbReference type="InterPro" id="IPR018108">
    <property type="entry name" value="MCP_transmembrane"/>
</dbReference>
<reference evidence="7" key="1">
    <citation type="submission" date="2020-11" db="EMBL/GenBank/DDBJ databases">
        <authorList>
            <person name="Tran Van P."/>
        </authorList>
    </citation>
    <scope>NUCLEOTIDE SEQUENCE</scope>
</reference>
<dbReference type="PROSITE" id="PS50920">
    <property type="entry name" value="SOLCAR"/>
    <property type="match status" value="1"/>
</dbReference>
<name>A0A7R9GLB8_9CRUS</name>
<proteinExistence type="inferred from homology"/>
<dbReference type="OrthoDB" id="409586at2759"/>
<keyword evidence="8" id="KW-1185">Reference proteome</keyword>
<evidence type="ECO:0000256" key="6">
    <source>
        <dbReference type="RuleBase" id="RU000488"/>
    </source>
</evidence>
<feature type="non-terminal residue" evidence="7">
    <location>
        <position position="1"/>
    </location>
</feature>
<accession>A0A7R9GLB8</accession>
<dbReference type="Proteomes" id="UP000678499">
    <property type="component" value="Unassembled WGS sequence"/>
</dbReference>
<evidence type="ECO:0000256" key="2">
    <source>
        <dbReference type="ARBA" id="ARBA00006375"/>
    </source>
</evidence>
<dbReference type="Pfam" id="PF00153">
    <property type="entry name" value="Mito_carr"/>
    <property type="match status" value="1"/>
</dbReference>
<evidence type="ECO:0000256" key="4">
    <source>
        <dbReference type="ARBA" id="ARBA00023136"/>
    </source>
</evidence>
<comment type="subcellular location">
    <subcellularLocation>
        <location evidence="1">Membrane</location>
        <topology evidence="1">Multi-pass membrane protein</topology>
    </subcellularLocation>
</comment>
<evidence type="ECO:0000313" key="8">
    <source>
        <dbReference type="Proteomes" id="UP000678499"/>
    </source>
</evidence>
<keyword evidence="6" id="KW-0813">Transport</keyword>
<protein>
    <submittedName>
        <fullName evidence="7">Uncharacterized protein</fullName>
    </submittedName>
</protein>
<evidence type="ECO:0000256" key="1">
    <source>
        <dbReference type="ARBA" id="ARBA00004141"/>
    </source>
</evidence>
<comment type="similarity">
    <text evidence="2 6">Belongs to the mitochondrial carrier (TC 2.A.29) family.</text>
</comment>
<gene>
    <name evidence="7" type="ORF">NMOB1V02_LOCUS12992</name>
</gene>
<sequence>SNPEYKFRVPTKGCFRSCVTFTRPKEIRPFYNGLAPSLVRTFPATGVLFVVYEWSKKFLHNMFD</sequence>
<dbReference type="EMBL" id="OA896234">
    <property type="protein sequence ID" value="CAD7285390.1"/>
    <property type="molecule type" value="Genomic_DNA"/>
</dbReference>
<organism evidence="7">
    <name type="scientific">Notodromas monacha</name>
    <dbReference type="NCBI Taxonomy" id="399045"/>
    <lineage>
        <taxon>Eukaryota</taxon>
        <taxon>Metazoa</taxon>
        <taxon>Ecdysozoa</taxon>
        <taxon>Arthropoda</taxon>
        <taxon>Crustacea</taxon>
        <taxon>Oligostraca</taxon>
        <taxon>Ostracoda</taxon>
        <taxon>Podocopa</taxon>
        <taxon>Podocopida</taxon>
        <taxon>Cypridocopina</taxon>
        <taxon>Cypridoidea</taxon>
        <taxon>Cyprididae</taxon>
        <taxon>Notodromas</taxon>
    </lineage>
</organism>
<evidence type="ECO:0000313" key="7">
    <source>
        <dbReference type="EMBL" id="CAD7285390.1"/>
    </source>
</evidence>
<evidence type="ECO:0000256" key="3">
    <source>
        <dbReference type="ARBA" id="ARBA00022692"/>
    </source>
</evidence>
<keyword evidence="4 5" id="KW-0472">Membrane</keyword>
<dbReference type="GO" id="GO:0016020">
    <property type="term" value="C:membrane"/>
    <property type="evidence" value="ECO:0007669"/>
    <property type="project" value="UniProtKB-SubCell"/>
</dbReference>
<dbReference type="SUPFAM" id="SSF103506">
    <property type="entry name" value="Mitochondrial carrier"/>
    <property type="match status" value="1"/>
</dbReference>
<dbReference type="InterPro" id="IPR023395">
    <property type="entry name" value="MCP_dom_sf"/>
</dbReference>
<evidence type="ECO:0000256" key="5">
    <source>
        <dbReference type="PROSITE-ProRule" id="PRU00282"/>
    </source>
</evidence>
<dbReference type="EMBL" id="CAJPEX010014197">
    <property type="protein sequence ID" value="CAG0925542.1"/>
    <property type="molecule type" value="Genomic_DNA"/>
</dbReference>
<feature type="repeat" description="Solcar" evidence="5">
    <location>
        <begin position="1"/>
        <end position="58"/>
    </location>
</feature>
<dbReference type="AlphaFoldDB" id="A0A7R9GLB8"/>
<dbReference type="Gene3D" id="1.50.40.10">
    <property type="entry name" value="Mitochondrial carrier domain"/>
    <property type="match status" value="1"/>
</dbReference>